<keyword evidence="2" id="KW-1185">Reference proteome</keyword>
<dbReference type="SUPFAM" id="SSF103473">
    <property type="entry name" value="MFS general substrate transporter"/>
    <property type="match status" value="1"/>
</dbReference>
<gene>
    <name evidence="1" type="ORF">PR048_002534</name>
</gene>
<sequence>MLYLGFEPRTSRPPDWRRTNRLRHRRLDVGMEVDHIELPSKNFERYLRASYVATVEFEKAGILAPSQELLLSRWIPTEERNSLVGVTATGVSWGDMASTAICSVVGYHWGWSAIFYTTGNKVTFCFVLLTYSFTPLCKYTARRENR</sequence>
<dbReference type="EMBL" id="JARBHB010000001">
    <property type="protein sequence ID" value="KAJ8897188.1"/>
    <property type="molecule type" value="Genomic_DNA"/>
</dbReference>
<reference evidence="1 2" key="1">
    <citation type="submission" date="2023-02" db="EMBL/GenBank/DDBJ databases">
        <title>LHISI_Scaffold_Assembly.</title>
        <authorList>
            <person name="Stuart O.P."/>
            <person name="Cleave R."/>
            <person name="Magrath M.J.L."/>
            <person name="Mikheyev A.S."/>
        </authorList>
    </citation>
    <scope>NUCLEOTIDE SEQUENCE [LARGE SCALE GENOMIC DNA]</scope>
    <source>
        <strain evidence="1">Daus_M_001</strain>
        <tissue evidence="1">Leg muscle</tissue>
    </source>
</reference>
<proteinExistence type="predicted"/>
<comment type="caution">
    <text evidence="1">The sequence shown here is derived from an EMBL/GenBank/DDBJ whole genome shotgun (WGS) entry which is preliminary data.</text>
</comment>
<accession>A0ABQ9IMW0</accession>
<dbReference type="Gene3D" id="1.20.1250.20">
    <property type="entry name" value="MFS general substrate transporter like domains"/>
    <property type="match status" value="1"/>
</dbReference>
<organism evidence="1 2">
    <name type="scientific">Dryococelus australis</name>
    <dbReference type="NCBI Taxonomy" id="614101"/>
    <lineage>
        <taxon>Eukaryota</taxon>
        <taxon>Metazoa</taxon>
        <taxon>Ecdysozoa</taxon>
        <taxon>Arthropoda</taxon>
        <taxon>Hexapoda</taxon>
        <taxon>Insecta</taxon>
        <taxon>Pterygota</taxon>
        <taxon>Neoptera</taxon>
        <taxon>Polyneoptera</taxon>
        <taxon>Phasmatodea</taxon>
        <taxon>Verophasmatodea</taxon>
        <taxon>Anareolatae</taxon>
        <taxon>Phasmatidae</taxon>
        <taxon>Eurycanthinae</taxon>
        <taxon>Dryococelus</taxon>
    </lineage>
</organism>
<protein>
    <submittedName>
        <fullName evidence="1">Uncharacterized protein</fullName>
    </submittedName>
</protein>
<dbReference type="InterPro" id="IPR036259">
    <property type="entry name" value="MFS_trans_sf"/>
</dbReference>
<evidence type="ECO:0000313" key="1">
    <source>
        <dbReference type="EMBL" id="KAJ8897188.1"/>
    </source>
</evidence>
<name>A0ABQ9IMW0_9NEOP</name>
<evidence type="ECO:0000313" key="2">
    <source>
        <dbReference type="Proteomes" id="UP001159363"/>
    </source>
</evidence>
<dbReference type="Proteomes" id="UP001159363">
    <property type="component" value="Chromosome 1"/>
</dbReference>